<reference evidence="9" key="2">
    <citation type="journal article" date="2018" name="Environ. Sci. Technol.">
        <title>The Toxicogenome of Hyalella azteca: A Model for Sediment Ecotoxicology and Evolutionary Toxicology.</title>
        <authorList>
            <person name="Poynton H.C."/>
            <person name="Hasenbein S."/>
            <person name="Benoit J.B."/>
            <person name="Sepulveda M.S."/>
            <person name="Poelchau M.F."/>
            <person name="Hughes D.S.T."/>
            <person name="Murali S.C."/>
            <person name="Chen S."/>
            <person name="Glastad K.M."/>
            <person name="Goodisman M.A.D."/>
            <person name="Werren J.H."/>
            <person name="Vineis J.H."/>
            <person name="Bowen J.L."/>
            <person name="Friedrich M."/>
            <person name="Jones J."/>
            <person name="Robertson H.M."/>
            <person name="Feyereisen R."/>
            <person name="Mechler-Hickson A."/>
            <person name="Mathers N."/>
            <person name="Lee C.E."/>
            <person name="Colbourne J.K."/>
            <person name="Biales A."/>
            <person name="Johnston J.S."/>
            <person name="Wellborn G.A."/>
            <person name="Rosendale A.J."/>
            <person name="Cridge A.G."/>
            <person name="Munoz-Torres M.C."/>
            <person name="Bain P.A."/>
            <person name="Manny A.R."/>
            <person name="Major K.M."/>
            <person name="Lambert F.N."/>
            <person name="Vulpe C.D."/>
            <person name="Tuck P."/>
            <person name="Blalock B.J."/>
            <person name="Lin Y.Y."/>
            <person name="Smith M.E."/>
            <person name="Ochoa-Acuna H."/>
            <person name="Chen M.M."/>
            <person name="Childers C.P."/>
            <person name="Qu J."/>
            <person name="Dugan S."/>
            <person name="Lee S.L."/>
            <person name="Chao H."/>
            <person name="Dinh H."/>
            <person name="Han Y."/>
            <person name="Doddapaneni H."/>
            <person name="Worley K.C."/>
            <person name="Muzny D.M."/>
            <person name="Gibbs R.A."/>
            <person name="Richards S."/>
        </authorList>
    </citation>
    <scope>NUCLEOTIDE SEQUENCE</scope>
    <source>
        <strain evidence="9">HAZT.00-mixed</strain>
        <tissue evidence="9">Whole organism</tissue>
    </source>
</reference>
<dbReference type="GO" id="GO:0051603">
    <property type="term" value="P:proteolysis involved in protein catabolic process"/>
    <property type="evidence" value="ECO:0007669"/>
    <property type="project" value="TreeGrafter"/>
</dbReference>
<dbReference type="InterPro" id="IPR013083">
    <property type="entry name" value="Znf_RING/FYVE/PHD"/>
</dbReference>
<dbReference type="InterPro" id="IPR001870">
    <property type="entry name" value="B30.2/SPRY"/>
</dbReference>
<dbReference type="CDD" id="cd12883">
    <property type="entry name" value="SPRY_RING"/>
    <property type="match status" value="1"/>
</dbReference>
<gene>
    <name evidence="9" type="ORF">HAZT_HAZT008824</name>
</gene>
<dbReference type="PROSITE" id="PS50089">
    <property type="entry name" value="ZF_RING_2"/>
    <property type="match status" value="1"/>
</dbReference>
<dbReference type="SMART" id="SM00449">
    <property type="entry name" value="SPRY"/>
    <property type="match status" value="1"/>
</dbReference>
<dbReference type="Pfam" id="PF13920">
    <property type="entry name" value="zf-C3HC4_3"/>
    <property type="match status" value="1"/>
</dbReference>
<feature type="region of interest" description="Disordered" evidence="5">
    <location>
        <begin position="631"/>
        <end position="695"/>
    </location>
</feature>
<feature type="compositionally biased region" description="Polar residues" evidence="5">
    <location>
        <begin position="15"/>
        <end position="36"/>
    </location>
</feature>
<feature type="non-terminal residue" evidence="9">
    <location>
        <position position="908"/>
    </location>
</feature>
<sequence length="908" mass="98560">MGSCCCKTQPEPGGMSSNNAPNSDWSLSNESSAGLPTELSTTSRYVLETLHVIRSLVDNDQEPPASMLHLHNVADKESGWLSVVQSMVAVIPLDDPLGPAVITLLLDDCPLPSKETLGELSQLFRLCSCEAARSVLQPCRHRNICVVLGCIAEKLAGPASVPLLTPRTLDYLVTLLSVDTNPCVVLFALIALEKFAQTRENKSLISERLNSEVNFCPMHPQVSPDSCKAERPNIESSRCTRSVTRRLTQHKFAQRLKRKHKQATLASTSSPENKNGFSSKINATSPVTDTRVCSSDTDSEEGPVQSGAQPKKSKTLTCSGSNRGNPLLRLERWMHSDLGFVHRQVGFCAQWCLDNLFMLEGRPYSYLSVDHTNLNAMLNANDVSEYLKISPDGLQARCDAASFESVRCTHPVYSGAWYYEVTLVTGGVMQIGWATKDSKFLNQEGYGIGDDEFSVAYDGCRKLIWHRAVSASHSHRCWRPGDVLGSLLDLNQRQLIFYLNGLPLLTPITEIFAATQLSGFFAAASFMSFQQCEFNFGRRPFAFPPPGVNFMSFNDHASLTDVERRILPRHLKLAQLRAISVDEGACSICCDKLAQVVLRPCGHRGFCEECSYVLERCPLCRANIELRDLSNSARTSPQTDSEMPRPESRSADTSSVNCRSSSGSLDVQRDDSATSAASEGDIAGRIAAEGDDHVSSAAGMRDEAIEAREDAVGDFVAVPRVVPLVRRGDGNCNTLAEPLDVLTAPQVSSCGSLVPVAANVSENENGSHCIEKNSSSSPLEEFKIRDEKENPPRTTQLALCTQIHSAPFTAPDADEACTSKASVPQDPSNCDQEALAVANTICMAIMVSTALLAVANTICMAIMVSTALLAVANTICMAIIVSTALLKMSGELCGSRGDERPSDETRVV</sequence>
<reference evidence="9" key="1">
    <citation type="submission" date="2014-08" db="EMBL/GenBank/DDBJ databases">
        <authorList>
            <person name="Murali S."/>
            <person name="Richards S."/>
            <person name="Bandaranaike D."/>
            <person name="Bellair M."/>
            <person name="Blankenburg K."/>
            <person name="Chao H."/>
            <person name="Dinh H."/>
            <person name="Doddapaneni H."/>
            <person name="Dugan-Rocha S."/>
            <person name="Elkadiri S."/>
            <person name="Gnanaolivu R."/>
            <person name="Hughes D."/>
            <person name="Lee S."/>
            <person name="Li M."/>
            <person name="Ming W."/>
            <person name="Munidasa M."/>
            <person name="Muniz J."/>
            <person name="Nguyen L."/>
            <person name="Osuji N."/>
            <person name="Pu L.-L."/>
            <person name="Puazo M."/>
            <person name="Skinner E."/>
            <person name="Qu C."/>
            <person name="Quiroz J."/>
            <person name="Raj R."/>
            <person name="Weissenberger G."/>
            <person name="Xin Y."/>
            <person name="Zou X."/>
            <person name="Han Y."/>
            <person name="Worley K."/>
            <person name="Muzny D."/>
            <person name="Gibbs R."/>
        </authorList>
    </citation>
    <scope>NUCLEOTIDE SEQUENCE</scope>
    <source>
        <strain evidence="9">HAZT.00-mixed</strain>
        <tissue evidence="9">Whole organism</tissue>
    </source>
</reference>
<evidence type="ECO:0000256" key="6">
    <source>
        <dbReference type="SAM" id="Phobius"/>
    </source>
</evidence>
<dbReference type="CDD" id="cd16566">
    <property type="entry name" value="RING-HC_RSPRY1"/>
    <property type="match status" value="1"/>
</dbReference>
<dbReference type="Pfam" id="PF00622">
    <property type="entry name" value="SPRY"/>
    <property type="match status" value="1"/>
</dbReference>
<organism evidence="9">
    <name type="scientific">Hyalella azteca</name>
    <name type="common">Amphipod</name>
    <dbReference type="NCBI Taxonomy" id="294128"/>
    <lineage>
        <taxon>Eukaryota</taxon>
        <taxon>Metazoa</taxon>
        <taxon>Ecdysozoa</taxon>
        <taxon>Arthropoda</taxon>
        <taxon>Crustacea</taxon>
        <taxon>Multicrustacea</taxon>
        <taxon>Malacostraca</taxon>
        <taxon>Eumalacostraca</taxon>
        <taxon>Peracarida</taxon>
        <taxon>Amphipoda</taxon>
        <taxon>Senticaudata</taxon>
        <taxon>Talitrida</taxon>
        <taxon>Talitroidea</taxon>
        <taxon>Hyalellidae</taxon>
        <taxon>Hyalella</taxon>
    </lineage>
</organism>
<evidence type="ECO:0000256" key="5">
    <source>
        <dbReference type="SAM" id="MobiDB-lite"/>
    </source>
</evidence>
<dbReference type="PROSITE" id="PS50188">
    <property type="entry name" value="B302_SPRY"/>
    <property type="match status" value="1"/>
</dbReference>
<dbReference type="GO" id="GO:0005737">
    <property type="term" value="C:cytoplasm"/>
    <property type="evidence" value="ECO:0007669"/>
    <property type="project" value="TreeGrafter"/>
</dbReference>
<dbReference type="Proteomes" id="UP000711488">
    <property type="component" value="Unassembled WGS sequence"/>
</dbReference>
<dbReference type="SUPFAM" id="SSF49899">
    <property type="entry name" value="Concanavalin A-like lectins/glucanases"/>
    <property type="match status" value="1"/>
</dbReference>
<evidence type="ECO:0000256" key="4">
    <source>
        <dbReference type="PROSITE-ProRule" id="PRU00175"/>
    </source>
</evidence>
<evidence type="ECO:0008006" key="10">
    <source>
        <dbReference type="Google" id="ProtNLM"/>
    </source>
</evidence>
<feature type="region of interest" description="Disordered" evidence="5">
    <location>
        <begin position="251"/>
        <end position="320"/>
    </location>
</feature>
<reference evidence="9" key="3">
    <citation type="submission" date="2019-06" db="EMBL/GenBank/DDBJ databases">
        <authorList>
            <person name="Poynton C."/>
            <person name="Hasenbein S."/>
            <person name="Benoit J.B."/>
            <person name="Sepulveda M.S."/>
            <person name="Poelchau M.F."/>
            <person name="Murali S.C."/>
            <person name="Chen S."/>
            <person name="Glastad K.M."/>
            <person name="Werren J.H."/>
            <person name="Vineis J.H."/>
            <person name="Bowen J.L."/>
            <person name="Friedrich M."/>
            <person name="Jones J."/>
            <person name="Robertson H.M."/>
            <person name="Feyereisen R."/>
            <person name="Mechler-Hickson A."/>
            <person name="Mathers N."/>
            <person name="Lee C.E."/>
            <person name="Colbourne J.K."/>
            <person name="Biales A."/>
            <person name="Johnston J.S."/>
            <person name="Wellborn G.A."/>
            <person name="Rosendale A.J."/>
            <person name="Cridge A.G."/>
            <person name="Munoz-Torres M.C."/>
            <person name="Bain P.A."/>
            <person name="Manny A.R."/>
            <person name="Major K.M."/>
            <person name="Lambert F.N."/>
            <person name="Vulpe C.D."/>
            <person name="Tuck P."/>
            <person name="Blalock B.J."/>
            <person name="Lin Y.-Y."/>
            <person name="Smith M.E."/>
            <person name="Ochoa-Acuna H."/>
            <person name="Chen M.-J.M."/>
            <person name="Childers C.P."/>
            <person name="Qu J."/>
            <person name="Dugan S."/>
            <person name="Lee S.L."/>
            <person name="Chao H."/>
            <person name="Dinh H."/>
            <person name="Han Y."/>
            <person name="Doddapaneni H."/>
            <person name="Worley K.C."/>
            <person name="Muzny D.M."/>
            <person name="Gibbs R.A."/>
            <person name="Richards S."/>
        </authorList>
    </citation>
    <scope>NUCLEOTIDE SEQUENCE</scope>
    <source>
        <strain evidence="9">HAZT.00-mixed</strain>
        <tissue evidence="9">Whole organism</tissue>
    </source>
</reference>
<dbReference type="InterPro" id="IPR043136">
    <property type="entry name" value="B30.2/SPRY_sf"/>
</dbReference>
<keyword evidence="6" id="KW-0472">Membrane</keyword>
<feature type="compositionally biased region" description="Polar residues" evidence="5">
    <location>
        <begin position="631"/>
        <end position="641"/>
    </location>
</feature>
<feature type="domain" description="RING-type" evidence="7">
    <location>
        <begin position="586"/>
        <end position="621"/>
    </location>
</feature>
<feature type="transmembrane region" description="Helical" evidence="6">
    <location>
        <begin position="834"/>
        <end position="855"/>
    </location>
</feature>
<feature type="compositionally biased region" description="Polar residues" evidence="5">
    <location>
        <begin position="264"/>
        <end position="296"/>
    </location>
</feature>
<name>A0A6A0HAM9_HYAAZ</name>
<comment type="caution">
    <text evidence="9">The sequence shown here is derived from an EMBL/GenBank/DDBJ whole genome shotgun (WGS) entry which is preliminary data.</text>
</comment>
<feature type="compositionally biased region" description="Polar residues" evidence="5">
    <location>
        <begin position="651"/>
        <end position="665"/>
    </location>
</feature>
<keyword evidence="6" id="KW-0812">Transmembrane</keyword>
<dbReference type="AlphaFoldDB" id="A0A6A0HAM9"/>
<protein>
    <recommendedName>
        <fullName evidence="10">RING finger and SPRY domain-containing protein 1</fullName>
    </recommendedName>
</protein>
<dbReference type="Gene3D" id="2.60.120.920">
    <property type="match status" value="1"/>
</dbReference>
<keyword evidence="2 4" id="KW-0863">Zinc-finger</keyword>
<feature type="compositionally biased region" description="Basic residues" evidence="5">
    <location>
        <begin position="251"/>
        <end position="262"/>
    </location>
</feature>
<dbReference type="OrthoDB" id="10017393at2759"/>
<dbReference type="InterPro" id="IPR013320">
    <property type="entry name" value="ConA-like_dom_sf"/>
</dbReference>
<accession>A0A6A0HAM9</accession>
<keyword evidence="1" id="KW-0479">Metal-binding</keyword>
<dbReference type="PANTHER" id="PTHR13363:SF6">
    <property type="entry name" value="RING FINGER AND SPRY DOMAIN-CONTAINING PROTEIN 1"/>
    <property type="match status" value="1"/>
</dbReference>
<dbReference type="Gene3D" id="3.30.40.10">
    <property type="entry name" value="Zinc/RING finger domain, C3HC4 (zinc finger)"/>
    <property type="match status" value="1"/>
</dbReference>
<evidence type="ECO:0000256" key="1">
    <source>
        <dbReference type="ARBA" id="ARBA00022723"/>
    </source>
</evidence>
<dbReference type="EMBL" id="JQDR03003384">
    <property type="protein sequence ID" value="KAA0202559.1"/>
    <property type="molecule type" value="Genomic_DNA"/>
</dbReference>
<dbReference type="GO" id="GO:0004842">
    <property type="term" value="F:ubiquitin-protein transferase activity"/>
    <property type="evidence" value="ECO:0007669"/>
    <property type="project" value="InterPro"/>
</dbReference>
<dbReference type="SUPFAM" id="SSF57850">
    <property type="entry name" value="RING/U-box"/>
    <property type="match status" value="1"/>
</dbReference>
<feature type="domain" description="B30.2/SPRY" evidence="8">
    <location>
        <begin position="356"/>
        <end position="541"/>
    </location>
</feature>
<feature type="transmembrane region" description="Helical" evidence="6">
    <location>
        <begin position="867"/>
        <end position="886"/>
    </location>
</feature>
<dbReference type="InterPro" id="IPR001841">
    <property type="entry name" value="Znf_RING"/>
</dbReference>
<dbReference type="SMART" id="SM00184">
    <property type="entry name" value="RING"/>
    <property type="match status" value="1"/>
</dbReference>
<proteinExistence type="predicted"/>
<evidence type="ECO:0000259" key="8">
    <source>
        <dbReference type="PROSITE" id="PS50188"/>
    </source>
</evidence>
<dbReference type="InterPro" id="IPR035774">
    <property type="entry name" value="SPRY_RSPRY1"/>
</dbReference>
<evidence type="ECO:0000256" key="2">
    <source>
        <dbReference type="ARBA" id="ARBA00022771"/>
    </source>
</evidence>
<evidence type="ECO:0000313" key="9">
    <source>
        <dbReference type="EMBL" id="KAA0202559.1"/>
    </source>
</evidence>
<keyword evidence="6" id="KW-1133">Transmembrane helix</keyword>
<dbReference type="InterPro" id="IPR045129">
    <property type="entry name" value="RNF123/RKP/RSPRY1"/>
</dbReference>
<evidence type="ECO:0000259" key="7">
    <source>
        <dbReference type="PROSITE" id="PS50089"/>
    </source>
</evidence>
<dbReference type="PANTHER" id="PTHR13363">
    <property type="entry name" value="RING FINGER AND SRY DOMAIN-CONTAINING"/>
    <property type="match status" value="1"/>
</dbReference>
<evidence type="ECO:0000256" key="3">
    <source>
        <dbReference type="ARBA" id="ARBA00022833"/>
    </source>
</evidence>
<dbReference type="GO" id="GO:0008270">
    <property type="term" value="F:zinc ion binding"/>
    <property type="evidence" value="ECO:0007669"/>
    <property type="project" value="UniProtKB-KW"/>
</dbReference>
<dbReference type="InterPro" id="IPR003877">
    <property type="entry name" value="SPRY_dom"/>
</dbReference>
<feature type="region of interest" description="Disordered" evidence="5">
    <location>
        <begin position="1"/>
        <end position="36"/>
    </location>
</feature>
<keyword evidence="3" id="KW-0862">Zinc</keyword>